<feature type="region of interest" description="Disordered" evidence="8">
    <location>
        <begin position="121"/>
        <end position="151"/>
    </location>
</feature>
<reference evidence="10" key="2">
    <citation type="journal article" date="2014" name="Mol. Biochem. Parasitol.">
        <title>Capturing the variant surface glycoprotein repertoire (the VSGnome) of Trypanosoma brucei Lister 427.</title>
        <authorList>
            <person name="Cross G.A."/>
            <person name="Kim H.S."/>
            <person name="Wickstead B."/>
        </authorList>
    </citation>
    <scope>NUCLEOTIDE SEQUENCE</scope>
    <source>
        <strain evidence="10">Lister 427</strain>
    </source>
</reference>
<feature type="compositionally biased region" description="Basic and acidic residues" evidence="8">
    <location>
        <begin position="420"/>
        <end position="434"/>
    </location>
</feature>
<evidence type="ECO:0000256" key="6">
    <source>
        <dbReference type="ARBA" id="ARBA00023180"/>
    </source>
</evidence>
<evidence type="ECO:0000256" key="2">
    <source>
        <dbReference type="ARBA" id="ARBA00004609"/>
    </source>
</evidence>
<name>M4SR51_9TRYP</name>
<keyword evidence="7" id="KW-0449">Lipoprotein</keyword>
<keyword evidence="5" id="KW-0472">Membrane</keyword>
<protein>
    <submittedName>
        <fullName evidence="10">Variant surface glycoprotein 2065</fullName>
    </submittedName>
</protein>
<evidence type="ECO:0000259" key="9">
    <source>
        <dbReference type="Pfam" id="PF10659"/>
    </source>
</evidence>
<evidence type="ECO:0000313" key="10">
    <source>
        <dbReference type="EMBL" id="AGH58803.1"/>
    </source>
</evidence>
<feature type="compositionally biased region" description="Basic and acidic residues" evidence="8">
    <location>
        <begin position="391"/>
        <end position="412"/>
    </location>
</feature>
<feature type="non-terminal residue" evidence="10">
    <location>
        <position position="1"/>
    </location>
</feature>
<sequence>SSCRQDNVPQLGRSNKKKDGYFPGGDDTKFYKLRTDYEDINKPQTKGSYSEKYGTPLPATKQLPLRKAFETISTQADALQTKLQTVTQRITTAATNSRKHMLKALYGPDYKPEETKLENLANPWNDTPDAPTFPWPSGSGRDDTCKQATKGRKKAGNAIAMDIMCLYLGENASSNTRCADSSLTGLTQLSGVQATYPELITAGQAIATECNRITADTPTNLLSALKTFEEDLGSNGNSTGNAPTGKKHDAEGTRAFLGAYGIKNAAPGFSTAATAGTFSGGDGNCIDYLYLLKSKKGIPCMTEIKAAQDSIETIERNYLKATAVVADAKTIKGQMEELLLMGNFLTQEAGPVSTATTSKKATVEEQNKCKNLPNKIAEGCASVDCDYDDKEKECKPKAGSERAEGGRGEKMPKAKNFSGRKTEGECEKSERSKPLEKKKFCGWIDYVDGEEKFSKPECRSSISLVNKRLALSIAAAFLSLVLF</sequence>
<organism evidence="10">
    <name type="scientific">Trypanosoma brucei</name>
    <dbReference type="NCBI Taxonomy" id="5691"/>
    <lineage>
        <taxon>Eukaryota</taxon>
        <taxon>Discoba</taxon>
        <taxon>Euglenozoa</taxon>
        <taxon>Kinetoplastea</taxon>
        <taxon>Metakinetoplastina</taxon>
        <taxon>Trypanosomatida</taxon>
        <taxon>Trypanosomatidae</taxon>
        <taxon>Trypanosoma</taxon>
    </lineage>
</organism>
<evidence type="ECO:0000256" key="7">
    <source>
        <dbReference type="ARBA" id="ARBA00023288"/>
    </source>
</evidence>
<evidence type="ECO:0000256" key="8">
    <source>
        <dbReference type="SAM" id="MobiDB-lite"/>
    </source>
</evidence>
<dbReference type="VEuPathDB" id="TriTrypDB:Tb427_000062300"/>
<accession>M4SR51</accession>
<dbReference type="GO" id="GO:0005886">
    <property type="term" value="C:plasma membrane"/>
    <property type="evidence" value="ECO:0007669"/>
    <property type="project" value="UniProtKB-SubCell"/>
</dbReference>
<dbReference type="Pfam" id="PF10659">
    <property type="entry name" value="Trypan_glycop_C"/>
    <property type="match status" value="1"/>
</dbReference>
<feature type="region of interest" description="Disordered" evidence="8">
    <location>
        <begin position="1"/>
        <end position="27"/>
    </location>
</feature>
<evidence type="ECO:0000256" key="1">
    <source>
        <dbReference type="ARBA" id="ARBA00002523"/>
    </source>
</evidence>
<evidence type="ECO:0000256" key="5">
    <source>
        <dbReference type="ARBA" id="ARBA00023136"/>
    </source>
</evidence>
<reference evidence="10" key="1">
    <citation type="submission" date="2013-02" db="EMBL/GenBank/DDBJ databases">
        <authorList>
            <person name="Cross G.A.M."/>
            <person name="Kim H.-S."/>
            <person name="Wickstead B."/>
        </authorList>
    </citation>
    <scope>NUCLEOTIDE SEQUENCE</scope>
    <source>
        <strain evidence="10">Lister 427</strain>
    </source>
</reference>
<keyword evidence="6" id="KW-0325">Glycoprotein</keyword>
<keyword evidence="3" id="KW-1003">Cell membrane</keyword>
<evidence type="ECO:0000256" key="3">
    <source>
        <dbReference type="ARBA" id="ARBA00022475"/>
    </source>
</evidence>
<feature type="region of interest" description="Disordered" evidence="8">
    <location>
        <begin position="391"/>
        <end position="434"/>
    </location>
</feature>
<evidence type="ECO:0000256" key="4">
    <source>
        <dbReference type="ARBA" id="ARBA00022622"/>
    </source>
</evidence>
<dbReference type="InterPro" id="IPR019609">
    <property type="entry name" value="Variant_surf_glycoprt_trypan_C"/>
</dbReference>
<dbReference type="AlphaFoldDB" id="M4SR51"/>
<comment type="subcellular location">
    <subcellularLocation>
        <location evidence="2">Cell membrane</location>
        <topology evidence="2">Lipid-anchor</topology>
        <topology evidence="2">GPI-anchor</topology>
    </subcellularLocation>
</comment>
<dbReference type="EMBL" id="KC611372">
    <property type="protein sequence ID" value="AGH58803.1"/>
    <property type="molecule type" value="Genomic_DNA"/>
</dbReference>
<comment type="function">
    <text evidence="1">VSG forms a coat on the surface of the parasite. The trypanosome evades the immune response of the host by expressing a series of antigenically distinct VSGs from an estimated 1000 VSG genes.</text>
</comment>
<dbReference type="GO" id="GO:0098552">
    <property type="term" value="C:side of membrane"/>
    <property type="evidence" value="ECO:0007669"/>
    <property type="project" value="UniProtKB-KW"/>
</dbReference>
<proteinExistence type="predicted"/>
<keyword evidence="4" id="KW-0336">GPI-anchor</keyword>
<feature type="domain" description="Trypanosome variant surface glycoprotein C-terminal" evidence="9">
    <location>
        <begin position="369"/>
        <end position="481"/>
    </location>
</feature>